<comment type="caution">
    <text evidence="1">The sequence shown here is derived from an EMBL/GenBank/DDBJ whole genome shotgun (WGS) entry which is preliminary data.</text>
</comment>
<name>A0ABS3TMA6_9PSED</name>
<reference evidence="1 2" key="1">
    <citation type="submission" date="2020-12" db="EMBL/GenBank/DDBJ databases">
        <title>Pseudomonas schmalbachii sp. nov. isolated from millipede gut.</title>
        <authorList>
            <person name="Shelomi M."/>
        </authorList>
    </citation>
    <scope>NUCLEOTIDE SEQUENCE [LARGE SCALE GENOMIC DNA]</scope>
    <source>
        <strain evidence="1 2">Milli4</strain>
    </source>
</reference>
<dbReference type="RefSeq" id="WP_208312646.1">
    <property type="nucleotide sequence ID" value="NZ_JAELYA010000002.1"/>
</dbReference>
<accession>A0ABS3TMA6</accession>
<sequence>MRIDAANSLTLDRAPRPGRVVTPVREVQGEYQPVAREPRRAESGSYRLPVSLRDEFDQQRPLDNRAAQALASYASTASLSVDIDAPEVLGIDLYA</sequence>
<proteinExistence type="predicted"/>
<keyword evidence="2" id="KW-1185">Reference proteome</keyword>
<gene>
    <name evidence="1" type="ORF">JFY56_06140</name>
</gene>
<dbReference type="Proteomes" id="UP000669060">
    <property type="component" value="Unassembled WGS sequence"/>
</dbReference>
<dbReference type="EMBL" id="JAELYA010000002">
    <property type="protein sequence ID" value="MBO3274795.1"/>
    <property type="molecule type" value="Genomic_DNA"/>
</dbReference>
<evidence type="ECO:0000313" key="2">
    <source>
        <dbReference type="Proteomes" id="UP000669060"/>
    </source>
</evidence>
<protein>
    <submittedName>
        <fullName evidence="1">Uncharacterized protein</fullName>
    </submittedName>
</protein>
<evidence type="ECO:0000313" key="1">
    <source>
        <dbReference type="EMBL" id="MBO3274795.1"/>
    </source>
</evidence>
<organism evidence="1 2">
    <name type="scientific">Pseudomonas schmalbachii</name>
    <dbReference type="NCBI Taxonomy" id="2816993"/>
    <lineage>
        <taxon>Bacteria</taxon>
        <taxon>Pseudomonadati</taxon>
        <taxon>Pseudomonadota</taxon>
        <taxon>Gammaproteobacteria</taxon>
        <taxon>Pseudomonadales</taxon>
        <taxon>Pseudomonadaceae</taxon>
        <taxon>Pseudomonas</taxon>
    </lineage>
</organism>